<gene>
    <name evidence="1" type="ORF">EET67_16035</name>
</gene>
<dbReference type="EMBL" id="RKST01000016">
    <property type="protein sequence ID" value="RUM96745.1"/>
    <property type="molecule type" value="Genomic_DNA"/>
</dbReference>
<dbReference type="AlphaFoldDB" id="A0A432V3P0"/>
<evidence type="ECO:0000313" key="2">
    <source>
        <dbReference type="Proteomes" id="UP000281647"/>
    </source>
</evidence>
<evidence type="ECO:0000313" key="1">
    <source>
        <dbReference type="EMBL" id="RUM96745.1"/>
    </source>
</evidence>
<reference evidence="1 2" key="1">
    <citation type="submission" date="2018-11" db="EMBL/GenBank/DDBJ databases">
        <title>Pseudaminobacter arsenicus sp. nov., an arsenic-resistant bacterium isolated from arsenic-rich aquifers.</title>
        <authorList>
            <person name="Mu Y."/>
        </authorList>
    </citation>
    <scope>NUCLEOTIDE SEQUENCE [LARGE SCALE GENOMIC DNA]</scope>
    <source>
        <strain evidence="1 2">CB3</strain>
    </source>
</reference>
<dbReference type="RefSeq" id="WP_128627548.1">
    <property type="nucleotide sequence ID" value="NZ_RKST01000016.1"/>
</dbReference>
<keyword evidence="2" id="KW-1185">Reference proteome</keyword>
<sequence>MGGRFDALDSTISPMIENHRRARSRRVALEQRKWLGCSPLCSPMLILLRWRERRALSGLIAVFPSTAEEARSKLIYLMAVMIMDQAPDKLDDVATVVDTLRPYQESLICRLRK</sequence>
<protein>
    <submittedName>
        <fullName evidence="1">Uncharacterized protein</fullName>
    </submittedName>
</protein>
<proteinExistence type="predicted"/>
<accession>A0A432V3P0</accession>
<name>A0A432V3P0_9HYPH</name>
<organism evidence="1 2">
    <name type="scientific">Borborobacter arsenicus</name>
    <dbReference type="NCBI Taxonomy" id="1851146"/>
    <lineage>
        <taxon>Bacteria</taxon>
        <taxon>Pseudomonadati</taxon>
        <taxon>Pseudomonadota</taxon>
        <taxon>Alphaproteobacteria</taxon>
        <taxon>Hyphomicrobiales</taxon>
        <taxon>Phyllobacteriaceae</taxon>
        <taxon>Borborobacter</taxon>
    </lineage>
</organism>
<dbReference type="Proteomes" id="UP000281647">
    <property type="component" value="Unassembled WGS sequence"/>
</dbReference>
<comment type="caution">
    <text evidence="1">The sequence shown here is derived from an EMBL/GenBank/DDBJ whole genome shotgun (WGS) entry which is preliminary data.</text>
</comment>
<dbReference type="OrthoDB" id="9921069at2"/>